<dbReference type="InterPro" id="IPR036397">
    <property type="entry name" value="RNaseH_sf"/>
</dbReference>
<dbReference type="InterPro" id="IPR040256">
    <property type="entry name" value="At4g02000-like"/>
</dbReference>
<feature type="domain" description="RNase H type-1" evidence="2">
    <location>
        <begin position="527"/>
        <end position="640"/>
    </location>
</feature>
<feature type="compositionally biased region" description="Low complexity" evidence="1">
    <location>
        <begin position="408"/>
        <end position="423"/>
    </location>
</feature>
<comment type="caution">
    <text evidence="4">The sequence shown here is derived from an EMBL/GenBank/DDBJ whole genome shotgun (WGS) entry which is preliminary data.</text>
</comment>
<protein>
    <recommendedName>
        <fullName evidence="6">RNase H type-1 domain-containing protein</fullName>
    </recommendedName>
</protein>
<dbReference type="InterPro" id="IPR025558">
    <property type="entry name" value="DUF4283"/>
</dbReference>
<dbReference type="CDD" id="cd06222">
    <property type="entry name" value="RNase_H_like"/>
    <property type="match status" value="1"/>
</dbReference>
<name>A0A7J6H5W9_CANSA</name>
<dbReference type="PANTHER" id="PTHR31286">
    <property type="entry name" value="GLYCINE-RICH CELL WALL STRUCTURAL PROTEIN 1.8-LIKE"/>
    <property type="match status" value="1"/>
</dbReference>
<proteinExistence type="predicted"/>
<dbReference type="InterPro" id="IPR012337">
    <property type="entry name" value="RNaseH-like_sf"/>
</dbReference>
<dbReference type="GO" id="GO:0003676">
    <property type="term" value="F:nucleic acid binding"/>
    <property type="evidence" value="ECO:0007669"/>
    <property type="project" value="InterPro"/>
</dbReference>
<gene>
    <name evidence="4" type="ORF">F8388_019946</name>
</gene>
<evidence type="ECO:0008006" key="6">
    <source>
        <dbReference type="Google" id="ProtNLM"/>
    </source>
</evidence>
<dbReference type="Pfam" id="PF14111">
    <property type="entry name" value="DUF4283"/>
    <property type="match status" value="1"/>
</dbReference>
<reference evidence="4 5" key="1">
    <citation type="journal article" date="2020" name="bioRxiv">
        <title>Sequence and annotation of 42 cannabis genomes reveals extensive copy number variation in cannabinoid synthesis and pathogen resistance genes.</title>
        <authorList>
            <person name="Mckernan K.J."/>
            <person name="Helbert Y."/>
            <person name="Kane L.T."/>
            <person name="Ebling H."/>
            <person name="Zhang L."/>
            <person name="Liu B."/>
            <person name="Eaton Z."/>
            <person name="Mclaughlin S."/>
            <person name="Kingan S."/>
            <person name="Baybayan P."/>
            <person name="Concepcion G."/>
            <person name="Jordan M."/>
            <person name="Riva A."/>
            <person name="Barbazuk W."/>
            <person name="Harkins T."/>
        </authorList>
    </citation>
    <scope>NUCLEOTIDE SEQUENCE [LARGE SCALE GENOMIC DNA]</scope>
    <source>
        <strain evidence="5">cv. Jamaican Lion 4</strain>
        <tissue evidence="4">Leaf</tissue>
    </source>
</reference>
<dbReference type="Proteomes" id="UP000525078">
    <property type="component" value="Unassembled WGS sequence"/>
</dbReference>
<dbReference type="InterPro" id="IPR002156">
    <property type="entry name" value="RNaseH_domain"/>
</dbReference>
<sequence>MLHQKTLGPSSSPPLFMHLLTVTLFRWRRIIALRMGRRGSRPPEQLMAFTPPHIHLSSCSRYHFPSLFYLSFCVCFATYFASKTTRLYNSSTTNLPFSLMATFPDSHSTQLTAEEALVHDFDHVSIHPEPQTQSFCLVVKILSSKPLKVDWIQKAMSEAWVARCPFTFSEYHSGLFLVQFGCEGDRRRVMEGQPWHFDRSLMIFAIPDGFDTILPSQLRYIPLWVQVHHIPFGSRSYGLAQFVADTIGDLIEVHLISLYDSVTPFMRVRVLLDTTKSLHRGMNVHFRKLSLTKWLKFLYEGIQNYCYHCGKLDHTFNKCGKFLHHCDHHSFPPSLSYKDVLRAPAKSIYKKSIFELSTSIPFEEQPTLSNTAHPTLQDHSQHFAIPTMAAPSPSTIITHPLTPPSVPTMATTPSAPSPNTVSSPSPPLAAPVHCPLPVQPFTNATTNPSINKGKAPMYPCTTIPLVSSPPISSLRIHDTPNVPDSTRKRSFARQQCQVGSSFYTDLFTSQGTNSDAMNMATQDAATSSSKHGYGAAVSDSQGHTIATFSASSCSGLPPIFAEAEALHRALIWCQAVRFPLADIDSDCQNLVHRINKFSPDRSALSGLITKIVSSLSSFPGVTVHHIPRSINTTAHNLARLALGTNEESTRNLIVSSF</sequence>
<dbReference type="Gene3D" id="3.30.420.10">
    <property type="entry name" value="Ribonuclease H-like superfamily/Ribonuclease H"/>
    <property type="match status" value="1"/>
</dbReference>
<dbReference type="Pfam" id="PF13456">
    <property type="entry name" value="RVT_3"/>
    <property type="match status" value="1"/>
</dbReference>
<dbReference type="PANTHER" id="PTHR31286:SF167">
    <property type="entry name" value="OS09G0268800 PROTEIN"/>
    <property type="match status" value="1"/>
</dbReference>
<evidence type="ECO:0000313" key="4">
    <source>
        <dbReference type="EMBL" id="KAF4390291.1"/>
    </source>
</evidence>
<evidence type="ECO:0000313" key="5">
    <source>
        <dbReference type="Proteomes" id="UP000525078"/>
    </source>
</evidence>
<organism evidence="4 5">
    <name type="scientific">Cannabis sativa</name>
    <name type="common">Hemp</name>
    <name type="synonym">Marijuana</name>
    <dbReference type="NCBI Taxonomy" id="3483"/>
    <lineage>
        <taxon>Eukaryota</taxon>
        <taxon>Viridiplantae</taxon>
        <taxon>Streptophyta</taxon>
        <taxon>Embryophyta</taxon>
        <taxon>Tracheophyta</taxon>
        <taxon>Spermatophyta</taxon>
        <taxon>Magnoliopsida</taxon>
        <taxon>eudicotyledons</taxon>
        <taxon>Gunneridae</taxon>
        <taxon>Pentapetalae</taxon>
        <taxon>rosids</taxon>
        <taxon>fabids</taxon>
        <taxon>Rosales</taxon>
        <taxon>Cannabaceae</taxon>
        <taxon>Cannabis</taxon>
    </lineage>
</organism>
<feature type="region of interest" description="Disordered" evidence="1">
    <location>
        <begin position="408"/>
        <end position="427"/>
    </location>
</feature>
<dbReference type="EMBL" id="JAATIP010000029">
    <property type="protein sequence ID" value="KAF4390291.1"/>
    <property type="molecule type" value="Genomic_DNA"/>
</dbReference>
<evidence type="ECO:0000259" key="3">
    <source>
        <dbReference type="Pfam" id="PF14111"/>
    </source>
</evidence>
<dbReference type="AlphaFoldDB" id="A0A7J6H5W9"/>
<feature type="domain" description="DUF4283" evidence="3">
    <location>
        <begin position="134"/>
        <end position="205"/>
    </location>
</feature>
<dbReference type="GO" id="GO:0004523">
    <property type="term" value="F:RNA-DNA hybrid ribonuclease activity"/>
    <property type="evidence" value="ECO:0007669"/>
    <property type="project" value="InterPro"/>
</dbReference>
<evidence type="ECO:0000256" key="1">
    <source>
        <dbReference type="SAM" id="MobiDB-lite"/>
    </source>
</evidence>
<accession>A0A7J6H5W9</accession>
<evidence type="ECO:0000259" key="2">
    <source>
        <dbReference type="Pfam" id="PF13456"/>
    </source>
</evidence>
<dbReference type="SUPFAM" id="SSF53098">
    <property type="entry name" value="Ribonuclease H-like"/>
    <property type="match status" value="1"/>
</dbReference>
<dbReference type="InterPro" id="IPR044730">
    <property type="entry name" value="RNase_H-like_dom_plant"/>
</dbReference>